<evidence type="ECO:0000256" key="9">
    <source>
        <dbReference type="SAM" id="MobiDB-lite"/>
    </source>
</evidence>
<keyword evidence="7" id="KW-0234">DNA repair</keyword>
<name>A0ABQ7ZCH7_BRANA</name>
<keyword evidence="7" id="KW-0479">Metal-binding</keyword>
<dbReference type="SMART" id="SM00129">
    <property type="entry name" value="KISc"/>
    <property type="match status" value="1"/>
</dbReference>
<protein>
    <recommendedName>
        <fullName evidence="7">General transcription and DNA repair factor IIH subunit TFB4</fullName>
    </recommendedName>
    <alternativeName>
        <fullName evidence="7">RNA polymerase II transcription factor B subunit 4</fullName>
    </alternativeName>
</protein>
<dbReference type="Pfam" id="PF00225">
    <property type="entry name" value="Kinesin"/>
    <property type="match status" value="1"/>
</dbReference>
<evidence type="ECO:0000256" key="5">
    <source>
        <dbReference type="ARBA" id="ARBA00023175"/>
    </source>
</evidence>
<feature type="binding site" evidence="6">
    <location>
        <begin position="111"/>
        <end position="118"/>
    </location>
    <ligand>
        <name>ATP</name>
        <dbReference type="ChEBI" id="CHEBI:30616"/>
    </ligand>
</feature>
<sequence>MRTPGTPLSKTDRTPGGSSRSREEKIVVTVRLRPLNKKEQLAKDQVAWVCVDDHTIVSKPQAQERSHHQSSFTFDKVFGPESVTEDVYENGVKNVALSALMGINATIFAYGQTSSGKTYTMRGVTEKAVNDIYNHIINTPERDFTIKISGLEIYNENVRDLLNSDSGRALKLLDDPEKGTVVEKLVEETANNDQHLRHLISICEAQRQVGETALNDTSSRSHQIIRLTIQSTHRENSDCVRSYMASLNFVDLAGSERASQSQADGTRLREGCHINLSLMTLTTVIRKLSVGKRSGHIPYRDSKLTRILQHSLGGNARTAIICTLSPASTHAEQSRNTLYFANRAKEVTNNAQVNMVVSDKQLVKHLQKEVARLEAERRTPGPSTEKDFKIQQMEMEIEELRRQRDDAQVQLEELRQKLQVEQQQNKGLNPFDSPDPPVRKCLSYSVAVTPSAENKTLNRNERARKTTIRQSMIRQSSTAPFTLMHEIRKLEHLQEQLGEEATKALEVLQKEVACHRLGNQDAAQTIAKLQEEIREMRTVKSSSTVLKDVGDVIAPNKSVSANLKEEITRLHSQGSTIANLEEQLESVQKSIDKLVMSLTSNTNAGDETPKTKNHHHHSKKKKLPLTPSSVSNRQNFLKSPCSPLSASKQVLDCDAENKDPQENNSSATRGGTTTPQETPQKGGEESGDVSSRESTPGYRRSSSVNMKKMQQMFQNAAEENVRSIRAYVTELKERVAKLQYQKQLLVCQVLELEANEGAGYSVEDEEKTIEENEEQSQVAWHITFTEERQQIIELWHVCHVSIIHRTQFYLLFKGDQADQIYMEVELRRLTCIRALRREREFLARRINSRLTPEEREELYMKWDVPLEGKQRKLQFVNKLWTDPYDSRHVQESAEIVAKLVGFCESGNISKEMFELNFAMPSDKRWNIDDVSLLVLLLDTNPLFWSNTSTTFSQFLSHVLAFLNAVLGLNQLNQVVVIATGYCSCDYIYDSSLTLSGNSESGRTGMPALFASFLEKLEDFIVKDEELIKEQEHDERIASSLLSGSLSMALCYIQRVFRSGHLHPQPRILCLQGSPDGPEQYVAVMNSIFSAQRLMVPIDSCYIGTQNSAFLQQASYITGGVHHAPKQLDGLFQFLTTIFATDLHTRSFVQLPKPVGVDFRASCFCHKKTIDMGYVCSVCLSIFCEHHKKCSTCGSVFGQSKLDGASTVSEKKRKAPDS</sequence>
<evidence type="ECO:0000256" key="6">
    <source>
        <dbReference type="PROSITE-ProRule" id="PRU00283"/>
    </source>
</evidence>
<dbReference type="InterPro" id="IPR001752">
    <property type="entry name" value="Kinesin_motor_dom"/>
</dbReference>
<dbReference type="InterPro" id="IPR021881">
    <property type="entry name" value="NACK_C"/>
</dbReference>
<dbReference type="Pfam" id="PF03850">
    <property type="entry name" value="Tfb4"/>
    <property type="match status" value="1"/>
</dbReference>
<evidence type="ECO:0000256" key="4">
    <source>
        <dbReference type="ARBA" id="ARBA00022840"/>
    </source>
</evidence>
<keyword evidence="7" id="KW-0227">DNA damage</keyword>
<feature type="region of interest" description="Disordered" evidence="9">
    <location>
        <begin position="1"/>
        <end position="24"/>
    </location>
</feature>
<evidence type="ECO:0000256" key="7">
    <source>
        <dbReference type="RuleBase" id="RU368090"/>
    </source>
</evidence>
<evidence type="ECO:0000313" key="11">
    <source>
        <dbReference type="EMBL" id="KAH0877798.1"/>
    </source>
</evidence>
<gene>
    <name evidence="11" type="ORF">HID58_065192</name>
</gene>
<dbReference type="SUPFAM" id="SSF52540">
    <property type="entry name" value="P-loop containing nucleoside triphosphate hydrolases"/>
    <property type="match status" value="1"/>
</dbReference>
<dbReference type="PRINTS" id="PR00380">
    <property type="entry name" value="KINESINHEAVY"/>
</dbReference>
<keyword evidence="3 6" id="KW-0547">Nucleotide-binding</keyword>
<evidence type="ECO:0000256" key="2">
    <source>
        <dbReference type="ARBA" id="ARBA00022701"/>
    </source>
</evidence>
<dbReference type="InterPro" id="IPR036961">
    <property type="entry name" value="Kinesin_motor_dom_sf"/>
</dbReference>
<evidence type="ECO:0000259" key="10">
    <source>
        <dbReference type="PROSITE" id="PS50067"/>
    </source>
</evidence>
<feature type="domain" description="Kinesin motor" evidence="10">
    <location>
        <begin position="25"/>
        <end position="347"/>
    </location>
</feature>
<feature type="coiled-coil region" evidence="8">
    <location>
        <begin position="356"/>
        <end position="424"/>
    </location>
</feature>
<keyword evidence="7" id="KW-0805">Transcription regulation</keyword>
<feature type="region of interest" description="Disordered" evidence="9">
    <location>
        <begin position="656"/>
        <end position="705"/>
    </location>
</feature>
<dbReference type="InterPro" id="IPR019821">
    <property type="entry name" value="Kinesin_motor_CS"/>
</dbReference>
<dbReference type="Pfam" id="PF11995">
    <property type="entry name" value="DUF3490"/>
    <property type="match status" value="1"/>
</dbReference>
<dbReference type="Proteomes" id="UP000824890">
    <property type="component" value="Unassembled WGS sequence"/>
</dbReference>
<dbReference type="PROSITE" id="PS50067">
    <property type="entry name" value="KINESIN_MOTOR_2"/>
    <property type="match status" value="1"/>
</dbReference>
<dbReference type="EMBL" id="JAGKQM010000015">
    <property type="protein sequence ID" value="KAH0877798.1"/>
    <property type="molecule type" value="Genomic_DNA"/>
</dbReference>
<keyword evidence="7" id="KW-0862">Zinc</keyword>
<comment type="similarity">
    <text evidence="7">Belongs to the TFB4 family.</text>
</comment>
<keyword evidence="4 6" id="KW-0067">ATP-binding</keyword>
<keyword evidence="7" id="KW-0804">Transcription</keyword>
<dbReference type="InterPro" id="IPR036465">
    <property type="entry name" value="vWFA_dom_sf"/>
</dbReference>
<dbReference type="PANTHER" id="PTHR47968:SF23">
    <property type="entry name" value="KINESIN-LIKE PROTEIN KIN-7A"/>
    <property type="match status" value="1"/>
</dbReference>
<keyword evidence="7" id="KW-0863">Zinc-finger</keyword>
<evidence type="ECO:0000256" key="1">
    <source>
        <dbReference type="ARBA" id="ARBA00007310"/>
    </source>
</evidence>
<keyword evidence="7" id="KW-0539">Nucleus</keyword>
<feature type="compositionally biased region" description="Basic residues" evidence="9">
    <location>
        <begin position="611"/>
        <end position="623"/>
    </location>
</feature>
<dbReference type="InterPro" id="IPR027640">
    <property type="entry name" value="Kinesin-like_fam"/>
</dbReference>
<comment type="similarity">
    <text evidence="1">Belongs to the TRAFAC class myosin-kinesin ATPase superfamily. Kinesin family. KIN-7 subfamily.</text>
</comment>
<keyword evidence="2" id="KW-0493">Microtubule</keyword>
<dbReference type="PROSITE" id="PS00411">
    <property type="entry name" value="KINESIN_MOTOR_1"/>
    <property type="match status" value="1"/>
</dbReference>
<dbReference type="PANTHER" id="PTHR47968">
    <property type="entry name" value="CENTROMERE PROTEIN E"/>
    <property type="match status" value="1"/>
</dbReference>
<feature type="region of interest" description="Disordered" evidence="9">
    <location>
        <begin position="600"/>
        <end position="643"/>
    </location>
</feature>
<dbReference type="InterPro" id="IPR027417">
    <property type="entry name" value="P-loop_NTPase"/>
</dbReference>
<feature type="compositionally biased region" description="Polar residues" evidence="9">
    <location>
        <begin position="630"/>
        <end position="643"/>
    </location>
</feature>
<organism evidence="11 12">
    <name type="scientific">Brassica napus</name>
    <name type="common">Rape</name>
    <dbReference type="NCBI Taxonomy" id="3708"/>
    <lineage>
        <taxon>Eukaryota</taxon>
        <taxon>Viridiplantae</taxon>
        <taxon>Streptophyta</taxon>
        <taxon>Embryophyta</taxon>
        <taxon>Tracheophyta</taxon>
        <taxon>Spermatophyta</taxon>
        <taxon>Magnoliopsida</taxon>
        <taxon>eudicotyledons</taxon>
        <taxon>Gunneridae</taxon>
        <taxon>Pentapetalae</taxon>
        <taxon>rosids</taxon>
        <taxon>malvids</taxon>
        <taxon>Brassicales</taxon>
        <taxon>Brassicaceae</taxon>
        <taxon>Brassiceae</taxon>
        <taxon>Brassica</taxon>
    </lineage>
</organism>
<dbReference type="Gene3D" id="3.40.850.10">
    <property type="entry name" value="Kinesin motor domain"/>
    <property type="match status" value="1"/>
</dbReference>
<comment type="subcellular location">
    <subcellularLocation>
        <location evidence="7">Nucleus</location>
    </subcellularLocation>
</comment>
<keyword evidence="8" id="KW-0175">Coiled coil</keyword>
<comment type="function">
    <text evidence="7">Component of the general transcription and DNA repair factor IIH (TFIIH) core complex, which is involved in general and transcription-coupled nucleotide excision repair (NER) of damaged DNA and, when complexed to CAK, in RNA transcription by RNA polymerase II. In NER, TFIIH acts by opening DNA around the lesion to allow the excision of the damaged oligonucleotide and its replacement by a new DNA fragment. In transcription, TFIIH has an essential role in transcription initiation. When the pre-initiation complex (PIC) has been established, TFIIH is required for promoter opening and promoter escape. Phosphorylation of the C-terminal tail (CTD) of the largest subunit of RNA polymerase II by the kinase module CAK controls the initiation of transcription.</text>
</comment>
<evidence type="ECO:0000256" key="8">
    <source>
        <dbReference type="SAM" id="Coils"/>
    </source>
</evidence>
<dbReference type="Gene3D" id="3.40.50.410">
    <property type="entry name" value="von Willebrand factor, type A domain"/>
    <property type="match status" value="1"/>
</dbReference>
<dbReference type="CDD" id="cd01374">
    <property type="entry name" value="KISc_CENP_E"/>
    <property type="match status" value="1"/>
</dbReference>
<comment type="caution">
    <text evidence="11">The sequence shown here is derived from an EMBL/GenBank/DDBJ whole genome shotgun (WGS) entry which is preliminary data.</text>
</comment>
<proteinExistence type="inferred from homology"/>
<reference evidence="11 12" key="1">
    <citation type="submission" date="2021-05" db="EMBL/GenBank/DDBJ databases">
        <title>Genome Assembly of Synthetic Allotetraploid Brassica napus Reveals Homoeologous Exchanges between Subgenomes.</title>
        <authorList>
            <person name="Davis J.T."/>
        </authorList>
    </citation>
    <scope>NUCLEOTIDE SEQUENCE [LARGE SCALE GENOMIC DNA]</scope>
    <source>
        <strain evidence="12">cv. Da-Ae</strain>
        <tissue evidence="11">Seedling</tissue>
    </source>
</reference>
<feature type="compositionally biased region" description="Polar residues" evidence="9">
    <location>
        <begin position="688"/>
        <end position="705"/>
    </location>
</feature>
<dbReference type="InterPro" id="IPR004600">
    <property type="entry name" value="TFIIH_Tfb4/GTF2H3"/>
</dbReference>
<keyword evidence="5 6" id="KW-0505">Motor protein</keyword>
<feature type="compositionally biased region" description="Polar residues" evidence="9">
    <location>
        <begin position="662"/>
        <end position="679"/>
    </location>
</feature>
<evidence type="ECO:0000256" key="3">
    <source>
        <dbReference type="ARBA" id="ARBA00022741"/>
    </source>
</evidence>
<keyword evidence="12" id="KW-1185">Reference proteome</keyword>
<evidence type="ECO:0000313" key="12">
    <source>
        <dbReference type="Proteomes" id="UP000824890"/>
    </source>
</evidence>
<comment type="subunit">
    <text evidence="7">Component of the 7-subunit TFIIH core complex composed of XPB, XPD, TFB1/GTF2H1, GTF2H2/P44, TFB4/GTF2H3, TFB2/GTF2H4 and TFB5/GTF2H5, which is active in NER. The core complex associates with the 3-subunit CDK-activating kinase (CAK) module composed of CYCH1/cyclin H1, CDKD and MAT1/At4g30820 to form the 10-subunit holoenzyme (holo-TFIIH) active in transcription.</text>
</comment>
<accession>A0ABQ7ZCH7</accession>